<keyword evidence="1" id="KW-1133">Transmembrane helix</keyword>
<feature type="transmembrane region" description="Helical" evidence="1">
    <location>
        <begin position="112"/>
        <end position="134"/>
    </location>
</feature>
<feature type="transmembrane region" description="Helical" evidence="1">
    <location>
        <begin position="68"/>
        <end position="92"/>
    </location>
</feature>
<dbReference type="InterPro" id="IPR021354">
    <property type="entry name" value="DUF2975"/>
</dbReference>
<feature type="transmembrane region" description="Helical" evidence="1">
    <location>
        <begin position="154"/>
        <end position="170"/>
    </location>
</feature>
<keyword evidence="1" id="KW-0812">Transmembrane</keyword>
<evidence type="ECO:0000313" key="2">
    <source>
        <dbReference type="EMBL" id="MFD2234098.1"/>
    </source>
</evidence>
<feature type="transmembrane region" description="Helical" evidence="1">
    <location>
        <begin position="23"/>
        <end position="41"/>
    </location>
</feature>
<name>A0ABW5CDG7_9PROT</name>
<accession>A0ABW5CDG7</accession>
<dbReference type="EMBL" id="JBHUIY010000016">
    <property type="protein sequence ID" value="MFD2234098.1"/>
    <property type="molecule type" value="Genomic_DNA"/>
</dbReference>
<dbReference type="RefSeq" id="WP_377315994.1">
    <property type="nucleotide sequence ID" value="NZ_JBHUIY010000016.1"/>
</dbReference>
<proteinExistence type="predicted"/>
<keyword evidence="3" id="KW-1185">Reference proteome</keyword>
<dbReference type="Pfam" id="PF11188">
    <property type="entry name" value="DUF2975"/>
    <property type="match status" value="1"/>
</dbReference>
<organism evidence="2 3">
    <name type="scientific">Phaeospirillum tilakii</name>
    <dbReference type="NCBI Taxonomy" id="741673"/>
    <lineage>
        <taxon>Bacteria</taxon>
        <taxon>Pseudomonadati</taxon>
        <taxon>Pseudomonadota</taxon>
        <taxon>Alphaproteobacteria</taxon>
        <taxon>Rhodospirillales</taxon>
        <taxon>Rhodospirillaceae</taxon>
        <taxon>Phaeospirillum</taxon>
    </lineage>
</organism>
<keyword evidence="1" id="KW-0472">Membrane</keyword>
<evidence type="ECO:0000313" key="3">
    <source>
        <dbReference type="Proteomes" id="UP001597296"/>
    </source>
</evidence>
<protein>
    <submittedName>
        <fullName evidence="2">DUF2975 domain-containing protein</fullName>
    </submittedName>
</protein>
<dbReference type="Proteomes" id="UP001597296">
    <property type="component" value="Unassembled WGS sequence"/>
</dbReference>
<sequence length="184" mass="19810">MSVPSSVPLLERIQRLSRLMRRLILVGIVIDLGGVVALWASDYMVRASLLPGLGLTPEQVTLTFDARLLGFVLSLPAAGIMLALLLESFRLFGDYADGRIFTPVAIGRLGRLARGILLLAALQPPLHTLHVLVLTMHNPPGHRLLSLGVSSGELALAFVGGLLLAISWVMQEASRIATENSEFV</sequence>
<comment type="caution">
    <text evidence="2">The sequence shown here is derived from an EMBL/GenBank/DDBJ whole genome shotgun (WGS) entry which is preliminary data.</text>
</comment>
<gene>
    <name evidence="2" type="ORF">ACFSNB_09795</name>
</gene>
<evidence type="ECO:0000256" key="1">
    <source>
        <dbReference type="SAM" id="Phobius"/>
    </source>
</evidence>
<reference evidence="3" key="1">
    <citation type="journal article" date="2019" name="Int. J. Syst. Evol. Microbiol.">
        <title>The Global Catalogue of Microorganisms (GCM) 10K type strain sequencing project: providing services to taxonomists for standard genome sequencing and annotation.</title>
        <authorList>
            <consortium name="The Broad Institute Genomics Platform"/>
            <consortium name="The Broad Institute Genome Sequencing Center for Infectious Disease"/>
            <person name="Wu L."/>
            <person name="Ma J."/>
        </authorList>
    </citation>
    <scope>NUCLEOTIDE SEQUENCE [LARGE SCALE GENOMIC DNA]</scope>
    <source>
        <strain evidence="3">KCTC 15012</strain>
    </source>
</reference>